<dbReference type="SMART" id="SM00347">
    <property type="entry name" value="HTH_MARR"/>
    <property type="match status" value="1"/>
</dbReference>
<evidence type="ECO:0000256" key="3">
    <source>
        <dbReference type="ARBA" id="ARBA00023163"/>
    </source>
</evidence>
<gene>
    <name evidence="5" type="ORF">KGQ91_04520</name>
</gene>
<keyword evidence="1" id="KW-0805">Transcription regulation</keyword>
<reference evidence="5 6" key="1">
    <citation type="submission" date="2021-05" db="EMBL/GenBank/DDBJ databases">
        <title>Petroleum and Energy Research Collection (APPE): ex situ preservation of microbial diversity associated with the oil industry and exploitation of its biotechnological potential.</title>
        <authorList>
            <person name="Paixao C.T.M."/>
            <person name="Gomes M.B."/>
            <person name="Oliveira V.M."/>
        </authorList>
    </citation>
    <scope>NUCLEOTIDE SEQUENCE [LARGE SCALE GENOMIC DNA]</scope>
    <source>
        <strain evidence="5 6">LIT2</strain>
    </source>
</reference>
<dbReference type="InterPro" id="IPR023187">
    <property type="entry name" value="Tscrpt_reg_MarR-type_CS"/>
</dbReference>
<dbReference type="PRINTS" id="PR00598">
    <property type="entry name" value="HTHMARR"/>
</dbReference>
<keyword evidence="2" id="KW-0238">DNA-binding</keyword>
<evidence type="ECO:0000259" key="4">
    <source>
        <dbReference type="PROSITE" id="PS50995"/>
    </source>
</evidence>
<proteinExistence type="predicted"/>
<feature type="domain" description="HTH marR-type" evidence="4">
    <location>
        <begin position="9"/>
        <end position="142"/>
    </location>
</feature>
<dbReference type="PANTHER" id="PTHR42756:SF1">
    <property type="entry name" value="TRANSCRIPTIONAL REPRESSOR OF EMRAB OPERON"/>
    <property type="match status" value="1"/>
</dbReference>
<evidence type="ECO:0000313" key="6">
    <source>
        <dbReference type="Proteomes" id="UP001319883"/>
    </source>
</evidence>
<organism evidence="5 6">
    <name type="scientific">Modicisalibacter tunisiensis</name>
    <dbReference type="NCBI Taxonomy" id="390637"/>
    <lineage>
        <taxon>Bacteria</taxon>
        <taxon>Pseudomonadati</taxon>
        <taxon>Pseudomonadota</taxon>
        <taxon>Gammaproteobacteria</taxon>
        <taxon>Oceanospirillales</taxon>
        <taxon>Halomonadaceae</taxon>
        <taxon>Modicisalibacter</taxon>
    </lineage>
</organism>
<dbReference type="Gene3D" id="1.10.10.10">
    <property type="entry name" value="Winged helix-like DNA-binding domain superfamily/Winged helix DNA-binding domain"/>
    <property type="match status" value="1"/>
</dbReference>
<sequence>MPTTRSSSRERFGAQLGQVARLWRAEIDRRLAPYGLTESRWRILWQLSRAREPLTQKALAAAVNVQGPTLVRSLDTLESEGLIERRTVPGDRRIKVVELTVRATPILERIQTVVTGVRAELFDDIDPDALDTCLEVLERLAVRLGADEPASPPERGA</sequence>
<dbReference type="PROSITE" id="PS01117">
    <property type="entry name" value="HTH_MARR_1"/>
    <property type="match status" value="1"/>
</dbReference>
<evidence type="ECO:0000313" key="5">
    <source>
        <dbReference type="EMBL" id="MBZ9566951.1"/>
    </source>
</evidence>
<protein>
    <submittedName>
        <fullName evidence="5">MarR family transcriptional regulator</fullName>
    </submittedName>
</protein>
<evidence type="ECO:0000256" key="2">
    <source>
        <dbReference type="ARBA" id="ARBA00023125"/>
    </source>
</evidence>
<name>A0ABS7WZ15_9GAMM</name>
<dbReference type="InterPro" id="IPR036390">
    <property type="entry name" value="WH_DNA-bd_sf"/>
</dbReference>
<dbReference type="EMBL" id="JAGXFD010000001">
    <property type="protein sequence ID" value="MBZ9566951.1"/>
    <property type="molecule type" value="Genomic_DNA"/>
</dbReference>
<comment type="caution">
    <text evidence="5">The sequence shown here is derived from an EMBL/GenBank/DDBJ whole genome shotgun (WGS) entry which is preliminary data.</text>
</comment>
<dbReference type="PANTHER" id="PTHR42756">
    <property type="entry name" value="TRANSCRIPTIONAL REGULATOR, MARR"/>
    <property type="match status" value="1"/>
</dbReference>
<keyword evidence="3" id="KW-0804">Transcription</keyword>
<accession>A0ABS7WZ15</accession>
<dbReference type="SUPFAM" id="SSF46785">
    <property type="entry name" value="Winged helix' DNA-binding domain"/>
    <property type="match status" value="1"/>
</dbReference>
<evidence type="ECO:0000256" key="1">
    <source>
        <dbReference type="ARBA" id="ARBA00023015"/>
    </source>
</evidence>
<dbReference type="InterPro" id="IPR000835">
    <property type="entry name" value="HTH_MarR-typ"/>
</dbReference>
<dbReference type="Pfam" id="PF12802">
    <property type="entry name" value="MarR_2"/>
    <property type="match status" value="1"/>
</dbReference>
<keyword evidence="6" id="KW-1185">Reference proteome</keyword>
<dbReference type="Proteomes" id="UP001319883">
    <property type="component" value="Unassembled WGS sequence"/>
</dbReference>
<dbReference type="RefSeq" id="WP_224420377.1">
    <property type="nucleotide sequence ID" value="NZ_JAGXFD010000001.1"/>
</dbReference>
<dbReference type="InterPro" id="IPR036388">
    <property type="entry name" value="WH-like_DNA-bd_sf"/>
</dbReference>
<dbReference type="PROSITE" id="PS50995">
    <property type="entry name" value="HTH_MARR_2"/>
    <property type="match status" value="1"/>
</dbReference>